<evidence type="ECO:0000256" key="9">
    <source>
        <dbReference type="PROSITE-ProRule" id="PRU00089"/>
    </source>
</evidence>
<keyword evidence="8 9" id="KW-0539">Nucleus</keyword>
<dbReference type="AlphaFoldDB" id="A0A915MY12"/>
<name>A0A915MY12_MELJA</name>
<keyword evidence="12" id="KW-1185">Reference proteome</keyword>
<evidence type="ECO:0000256" key="5">
    <source>
        <dbReference type="ARBA" id="ARBA00023015"/>
    </source>
</evidence>
<dbReference type="InterPro" id="IPR001766">
    <property type="entry name" value="Fork_head_dom"/>
</dbReference>
<accession>A0A915MY12</accession>
<feature type="compositionally biased region" description="Low complexity" evidence="10">
    <location>
        <begin position="63"/>
        <end position="72"/>
    </location>
</feature>
<dbReference type="PANTHER" id="PTHR45767">
    <property type="entry name" value="FORKHEAD BOX PROTEIN O"/>
    <property type="match status" value="1"/>
</dbReference>
<feature type="DNA-binding region" description="Fork-head" evidence="9">
    <location>
        <begin position="80"/>
        <end position="130"/>
    </location>
</feature>
<evidence type="ECO:0000259" key="11">
    <source>
        <dbReference type="PROSITE" id="PS50039"/>
    </source>
</evidence>
<sequence length="135" mass="14930">VPRDRCNTWPMRRAMSIEGQAQTSPLIHDRIPEEERDRPDSALGGDSSRAESPLVGGQALPCSSSASIASKKSSTRRNAWGNMSYADLITQAILASPEQRLTLSQVYEWMVHNVAYFRDKGDSNSSAGWKVGEYK</sequence>
<keyword evidence="7" id="KW-0804">Transcription</keyword>
<dbReference type="WBParaSite" id="scaffold6507_cov199.g10936">
    <property type="protein sequence ID" value="scaffold6507_cov199.g10936"/>
    <property type="gene ID" value="scaffold6507_cov199.g10936"/>
</dbReference>
<proteinExistence type="predicted"/>
<evidence type="ECO:0000256" key="4">
    <source>
        <dbReference type="ARBA" id="ARBA00022490"/>
    </source>
</evidence>
<dbReference type="InterPro" id="IPR036388">
    <property type="entry name" value="WH-like_DNA-bd_sf"/>
</dbReference>
<dbReference type="Proteomes" id="UP000887561">
    <property type="component" value="Unplaced"/>
</dbReference>
<keyword evidence="5" id="KW-0805">Transcription regulation</keyword>
<reference evidence="13" key="1">
    <citation type="submission" date="2022-11" db="UniProtKB">
        <authorList>
            <consortium name="WormBaseParasite"/>
        </authorList>
    </citation>
    <scope>IDENTIFICATION</scope>
</reference>
<dbReference type="GO" id="GO:0005634">
    <property type="term" value="C:nucleus"/>
    <property type="evidence" value="ECO:0007669"/>
    <property type="project" value="UniProtKB-SubCell"/>
</dbReference>
<evidence type="ECO:0000256" key="6">
    <source>
        <dbReference type="ARBA" id="ARBA00023125"/>
    </source>
</evidence>
<evidence type="ECO:0000313" key="13">
    <source>
        <dbReference type="WBParaSite" id="scaffold6507_cov199.g10936"/>
    </source>
</evidence>
<dbReference type="PROSITE" id="PS50039">
    <property type="entry name" value="FORK_HEAD_3"/>
    <property type="match status" value="1"/>
</dbReference>
<evidence type="ECO:0000256" key="7">
    <source>
        <dbReference type="ARBA" id="ARBA00023163"/>
    </source>
</evidence>
<dbReference type="GO" id="GO:0005737">
    <property type="term" value="C:cytoplasm"/>
    <property type="evidence" value="ECO:0007669"/>
    <property type="project" value="UniProtKB-SubCell"/>
</dbReference>
<dbReference type="SUPFAM" id="SSF46785">
    <property type="entry name" value="Winged helix' DNA-binding domain"/>
    <property type="match status" value="1"/>
</dbReference>
<keyword evidence="3" id="KW-0217">Developmental protein</keyword>
<feature type="compositionally biased region" description="Basic and acidic residues" evidence="10">
    <location>
        <begin position="27"/>
        <end position="40"/>
    </location>
</feature>
<dbReference type="SMART" id="SM00339">
    <property type="entry name" value="FH"/>
    <property type="match status" value="1"/>
</dbReference>
<feature type="domain" description="Fork-head" evidence="11">
    <location>
        <begin position="80"/>
        <end position="130"/>
    </location>
</feature>
<organism evidence="12 13">
    <name type="scientific">Meloidogyne javanica</name>
    <name type="common">Root-knot nematode worm</name>
    <dbReference type="NCBI Taxonomy" id="6303"/>
    <lineage>
        <taxon>Eukaryota</taxon>
        <taxon>Metazoa</taxon>
        <taxon>Ecdysozoa</taxon>
        <taxon>Nematoda</taxon>
        <taxon>Chromadorea</taxon>
        <taxon>Rhabditida</taxon>
        <taxon>Tylenchina</taxon>
        <taxon>Tylenchomorpha</taxon>
        <taxon>Tylenchoidea</taxon>
        <taxon>Meloidogynidae</taxon>
        <taxon>Meloidogyninae</taxon>
        <taxon>Meloidogyne</taxon>
        <taxon>Meloidogyne incognita group</taxon>
    </lineage>
</organism>
<comment type="subcellular location">
    <subcellularLocation>
        <location evidence="2">Cytoplasm</location>
    </subcellularLocation>
    <subcellularLocation>
        <location evidence="1 9">Nucleus</location>
    </subcellularLocation>
</comment>
<dbReference type="PANTHER" id="PTHR45767:SF2">
    <property type="entry name" value="FORKHEAD BOX PROTEIN O"/>
    <property type="match status" value="1"/>
</dbReference>
<evidence type="ECO:0000256" key="10">
    <source>
        <dbReference type="SAM" id="MobiDB-lite"/>
    </source>
</evidence>
<evidence type="ECO:0000256" key="8">
    <source>
        <dbReference type="ARBA" id="ARBA00023242"/>
    </source>
</evidence>
<evidence type="ECO:0000256" key="1">
    <source>
        <dbReference type="ARBA" id="ARBA00004123"/>
    </source>
</evidence>
<feature type="region of interest" description="Disordered" evidence="10">
    <location>
        <begin position="1"/>
        <end position="76"/>
    </location>
</feature>
<evidence type="ECO:0000256" key="2">
    <source>
        <dbReference type="ARBA" id="ARBA00004496"/>
    </source>
</evidence>
<evidence type="ECO:0000256" key="3">
    <source>
        <dbReference type="ARBA" id="ARBA00022473"/>
    </source>
</evidence>
<keyword evidence="6 9" id="KW-0238">DNA-binding</keyword>
<evidence type="ECO:0000313" key="12">
    <source>
        <dbReference type="Proteomes" id="UP000887561"/>
    </source>
</evidence>
<protein>
    <submittedName>
        <fullName evidence="13">Fork-head domain-containing protein</fullName>
    </submittedName>
</protein>
<dbReference type="GO" id="GO:0000981">
    <property type="term" value="F:DNA-binding transcription factor activity, RNA polymerase II-specific"/>
    <property type="evidence" value="ECO:0007669"/>
    <property type="project" value="TreeGrafter"/>
</dbReference>
<dbReference type="InterPro" id="IPR036390">
    <property type="entry name" value="WH_DNA-bd_sf"/>
</dbReference>
<dbReference type="GO" id="GO:0000978">
    <property type="term" value="F:RNA polymerase II cis-regulatory region sequence-specific DNA binding"/>
    <property type="evidence" value="ECO:0007669"/>
    <property type="project" value="TreeGrafter"/>
</dbReference>
<dbReference type="Pfam" id="PF00250">
    <property type="entry name" value="Forkhead"/>
    <property type="match status" value="1"/>
</dbReference>
<dbReference type="Gene3D" id="1.10.10.10">
    <property type="entry name" value="Winged helix-like DNA-binding domain superfamily/Winged helix DNA-binding domain"/>
    <property type="match status" value="1"/>
</dbReference>
<keyword evidence="4" id="KW-0963">Cytoplasm</keyword>